<feature type="region of interest" description="Disordered" evidence="1">
    <location>
        <begin position="459"/>
        <end position="481"/>
    </location>
</feature>
<feature type="transmembrane region" description="Helical" evidence="2">
    <location>
        <begin position="345"/>
        <end position="366"/>
    </location>
</feature>
<feature type="transmembrane region" description="Helical" evidence="2">
    <location>
        <begin position="202"/>
        <end position="222"/>
    </location>
</feature>
<dbReference type="PANTHER" id="PTHR11161:SF71">
    <property type="entry name" value="NOSE RESISTANT-TO-FLUOXETINE PROTEIN N-TERMINAL DOMAIN-CONTAINING PROTEIN"/>
    <property type="match status" value="1"/>
</dbReference>
<feature type="transmembrane region" description="Helical" evidence="2">
    <location>
        <begin position="414"/>
        <end position="441"/>
    </location>
</feature>
<dbReference type="Proteomes" id="UP001153636">
    <property type="component" value="Chromosome 6"/>
</dbReference>
<dbReference type="Pfam" id="PF01757">
    <property type="entry name" value="Acyl_transf_3"/>
    <property type="match status" value="1"/>
</dbReference>
<feature type="transmembrane region" description="Helical" evidence="2">
    <location>
        <begin position="102"/>
        <end position="120"/>
    </location>
</feature>
<dbReference type="OrthoDB" id="6585993at2759"/>
<reference evidence="4" key="1">
    <citation type="submission" date="2022-01" db="EMBL/GenBank/DDBJ databases">
        <authorList>
            <person name="King R."/>
        </authorList>
    </citation>
    <scope>NUCLEOTIDE SEQUENCE</scope>
</reference>
<evidence type="ECO:0000259" key="3">
    <source>
        <dbReference type="Pfam" id="PF01757"/>
    </source>
</evidence>
<feature type="domain" description="Acyltransferase 3" evidence="3">
    <location>
        <begin position="56"/>
        <end position="400"/>
    </location>
</feature>
<dbReference type="GO" id="GO:0016747">
    <property type="term" value="F:acyltransferase activity, transferring groups other than amino-acyl groups"/>
    <property type="evidence" value="ECO:0007669"/>
    <property type="project" value="InterPro"/>
</dbReference>
<dbReference type="AlphaFoldDB" id="A0A9P0D4Z0"/>
<feature type="transmembrane region" description="Helical" evidence="2">
    <location>
        <begin position="280"/>
        <end position="297"/>
    </location>
</feature>
<keyword evidence="2" id="KW-1133">Transmembrane helix</keyword>
<feature type="transmembrane region" description="Helical" evidence="2">
    <location>
        <begin position="373"/>
        <end position="394"/>
    </location>
</feature>
<feature type="transmembrane region" description="Helical" evidence="2">
    <location>
        <begin position="309"/>
        <end position="333"/>
    </location>
</feature>
<sequence>MVFLSTLYDHLRNYSNDKLVERSPITSLLLTFSLKGNLKKLPFCDDTNQALTILYGMRVICICMIIMDHRFGTHLASGVLNFDMVENQYRSPVGSMFFHGDVFVDSFFILSGLLGTYCLLSQYDKRFINPGLLVFMRYIRLTPVYAMVIFYYATYFKYSGNGPMWKTIIYPEVEDCRNNWWTNLLYINNYVNVDKICMVHSWYLPCDFHYFMIAVILCIIIYKNKRAGLIILSMVTFVSIIIPFLIIYLYQRSAVIYFYPDFLRMPKQQDDFIIAYSKSHARASPYFIGMIAGYIYYKMRDSEKCLKKIYSHIILLGSLVLMISSILTGVIFYDPKYEYSPVDSALYAAIHRVAWSVGTIGVLYVASYGHAKLIYSFLSWKPWVPISKLVYGAYLTHMQFQMRAVARKGGSDSITYFDIISYSLSDIVLAFAAAFVLYLAVEAPFRNIFTLLLVPSKNKKKKPKPIENQESVSEVTCDSHL</sequence>
<feature type="transmembrane region" description="Helical" evidence="2">
    <location>
        <begin position="229"/>
        <end position="250"/>
    </location>
</feature>
<organism evidence="4 5">
    <name type="scientific">Psylliodes chrysocephalus</name>
    <dbReference type="NCBI Taxonomy" id="3402493"/>
    <lineage>
        <taxon>Eukaryota</taxon>
        <taxon>Metazoa</taxon>
        <taxon>Ecdysozoa</taxon>
        <taxon>Arthropoda</taxon>
        <taxon>Hexapoda</taxon>
        <taxon>Insecta</taxon>
        <taxon>Pterygota</taxon>
        <taxon>Neoptera</taxon>
        <taxon>Endopterygota</taxon>
        <taxon>Coleoptera</taxon>
        <taxon>Polyphaga</taxon>
        <taxon>Cucujiformia</taxon>
        <taxon>Chrysomeloidea</taxon>
        <taxon>Chrysomelidae</taxon>
        <taxon>Galerucinae</taxon>
        <taxon>Alticini</taxon>
        <taxon>Psylliodes</taxon>
    </lineage>
</organism>
<keyword evidence="2" id="KW-0472">Membrane</keyword>
<evidence type="ECO:0000313" key="5">
    <source>
        <dbReference type="Proteomes" id="UP001153636"/>
    </source>
</evidence>
<dbReference type="PANTHER" id="PTHR11161">
    <property type="entry name" value="O-ACYLTRANSFERASE"/>
    <property type="match status" value="1"/>
</dbReference>
<evidence type="ECO:0000256" key="2">
    <source>
        <dbReference type="SAM" id="Phobius"/>
    </source>
</evidence>
<evidence type="ECO:0000313" key="4">
    <source>
        <dbReference type="EMBL" id="CAH1112396.1"/>
    </source>
</evidence>
<gene>
    <name evidence="4" type="ORF">PSYICH_LOCUS12638</name>
</gene>
<keyword evidence="2" id="KW-0812">Transmembrane</keyword>
<protein>
    <recommendedName>
        <fullName evidence="3">Acyltransferase 3 domain-containing protein</fullName>
    </recommendedName>
</protein>
<dbReference type="InterPro" id="IPR052728">
    <property type="entry name" value="O2_lipid_transport_reg"/>
</dbReference>
<dbReference type="EMBL" id="OV651818">
    <property type="protein sequence ID" value="CAH1112396.1"/>
    <property type="molecule type" value="Genomic_DNA"/>
</dbReference>
<dbReference type="InterPro" id="IPR002656">
    <property type="entry name" value="Acyl_transf_3_dom"/>
</dbReference>
<feature type="compositionally biased region" description="Polar residues" evidence="1">
    <location>
        <begin position="468"/>
        <end position="481"/>
    </location>
</feature>
<evidence type="ECO:0000256" key="1">
    <source>
        <dbReference type="SAM" id="MobiDB-lite"/>
    </source>
</evidence>
<proteinExistence type="predicted"/>
<keyword evidence="5" id="KW-1185">Reference proteome</keyword>
<accession>A0A9P0D4Z0</accession>
<feature type="transmembrane region" description="Helical" evidence="2">
    <location>
        <begin position="132"/>
        <end position="153"/>
    </location>
</feature>
<name>A0A9P0D4Z0_9CUCU</name>